<evidence type="ECO:0000313" key="2">
    <source>
        <dbReference type="EMBL" id="QJH93775.1"/>
    </source>
</evidence>
<organism evidence="1">
    <name type="scientific">viral metagenome</name>
    <dbReference type="NCBI Taxonomy" id="1070528"/>
    <lineage>
        <taxon>unclassified sequences</taxon>
        <taxon>metagenomes</taxon>
        <taxon>organismal metagenomes</taxon>
    </lineage>
</organism>
<dbReference type="EMBL" id="MT144591">
    <property type="protein sequence ID" value="QJH93775.1"/>
    <property type="molecule type" value="Genomic_DNA"/>
</dbReference>
<reference evidence="1" key="1">
    <citation type="submission" date="2020-03" db="EMBL/GenBank/DDBJ databases">
        <title>The deep terrestrial virosphere.</title>
        <authorList>
            <person name="Holmfeldt K."/>
            <person name="Nilsson E."/>
            <person name="Simone D."/>
            <person name="Lopez-Fernandez M."/>
            <person name="Wu X."/>
            <person name="de Brujin I."/>
            <person name="Lundin D."/>
            <person name="Andersson A."/>
            <person name="Bertilsson S."/>
            <person name="Dopson M."/>
        </authorList>
    </citation>
    <scope>NUCLEOTIDE SEQUENCE</scope>
    <source>
        <strain evidence="1">TM448A00065</strain>
        <strain evidence="2">TM448B00134</strain>
    </source>
</reference>
<gene>
    <name evidence="1" type="ORF">TM448A00065_0038</name>
    <name evidence="2" type="ORF">TM448B00134_0069</name>
</gene>
<dbReference type="EMBL" id="MT143972">
    <property type="protein sequence ID" value="QJA43992.1"/>
    <property type="molecule type" value="Genomic_DNA"/>
</dbReference>
<dbReference type="AlphaFoldDB" id="A0A6H1Z956"/>
<name>A0A6H1Z956_9ZZZZ</name>
<protein>
    <submittedName>
        <fullName evidence="1">Uncharacterized protein</fullName>
    </submittedName>
</protein>
<proteinExistence type="predicted"/>
<accession>A0A6H1Z956</accession>
<sequence length="115" mass="12293">MTDDRDREQAAALAAIRAREGQPCPTLTGPGLARAVLALLAALGELRDDAAAEERTCRGDKAYGKAIEWAATATTLRDVLHFAAEYITGTAYQRIDVASVHRELWALAGPEVGDD</sequence>
<evidence type="ECO:0000313" key="1">
    <source>
        <dbReference type="EMBL" id="QJA43992.1"/>
    </source>
</evidence>